<dbReference type="InterPro" id="IPR011304">
    <property type="entry name" value="L-lactate_DH"/>
</dbReference>
<feature type="binding site" evidence="7">
    <location>
        <position position="260"/>
    </location>
    <ligand>
        <name>substrate</name>
    </ligand>
</feature>
<keyword evidence="7" id="KW-0597">Phosphoprotein</keyword>
<comment type="function">
    <text evidence="7">Catalyzes the conversion of lactate to pyruvate.</text>
</comment>
<reference evidence="12" key="1">
    <citation type="journal article" date="2018" name="Curr. Microbiol.">
        <title>Cellulosimicrobium arenosum sp. nov., Isolated from Marine Sediment Sand.</title>
        <authorList>
            <person name="Oh M."/>
            <person name="Kim J.H."/>
            <person name="Yoon J.H."/>
            <person name="Schumann P."/>
            <person name="Kim W."/>
        </authorList>
    </citation>
    <scope>NUCLEOTIDE SEQUENCE</scope>
    <source>
        <strain evidence="12">KCTC 49039</strain>
    </source>
</reference>
<comment type="subcellular location">
    <subcellularLocation>
        <location evidence="7">Cytoplasm</location>
    </subcellularLocation>
</comment>
<dbReference type="InterPro" id="IPR015955">
    <property type="entry name" value="Lactate_DH/Glyco_Ohase_4_C"/>
</dbReference>
<feature type="domain" description="Lactate/malate dehydrogenase C-terminal" evidence="11">
    <location>
        <begin position="174"/>
        <end position="337"/>
    </location>
</feature>
<feature type="active site" description="Proton acceptor" evidence="7 8">
    <location>
        <position position="204"/>
    </location>
</feature>
<evidence type="ECO:0000256" key="6">
    <source>
        <dbReference type="ARBA" id="ARBA00049258"/>
    </source>
</evidence>
<feature type="binding site" evidence="7">
    <location>
        <position position="111"/>
    </location>
    <ligand>
        <name>substrate</name>
    </ligand>
</feature>
<feature type="binding site" evidence="7 9">
    <location>
        <begin position="147"/>
        <end position="149"/>
    </location>
    <ligand>
        <name>NAD(+)</name>
        <dbReference type="ChEBI" id="CHEBI:57540"/>
    </ligand>
</feature>
<feature type="binding site" evidence="7 9">
    <location>
        <position position="63"/>
    </location>
    <ligand>
        <name>NAD(+)</name>
        <dbReference type="ChEBI" id="CHEBI:57540"/>
    </ligand>
</feature>
<feature type="domain" description="Lactate/malate dehydrogenase N-terminal" evidence="10">
    <location>
        <begin position="32"/>
        <end position="171"/>
    </location>
</feature>
<feature type="modified residue" description="Phosphotyrosine" evidence="7">
    <location>
        <position position="251"/>
    </location>
</feature>
<evidence type="ECO:0000256" key="5">
    <source>
        <dbReference type="ARBA" id="ARBA00023027"/>
    </source>
</evidence>
<feature type="binding site" evidence="7">
    <location>
        <position position="68"/>
    </location>
    <ligand>
        <name>NAD(+)</name>
        <dbReference type="ChEBI" id="CHEBI:57540"/>
    </ligand>
</feature>
<evidence type="ECO:0000313" key="13">
    <source>
        <dbReference type="Proteomes" id="UP000610846"/>
    </source>
</evidence>
<evidence type="ECO:0000256" key="1">
    <source>
        <dbReference type="ARBA" id="ARBA00004843"/>
    </source>
</evidence>
<gene>
    <name evidence="7" type="primary">ldh</name>
    <name evidence="12" type="ORF">IF651_09180</name>
</gene>
<feature type="binding site" evidence="7">
    <location>
        <position position="182"/>
    </location>
    <ligand>
        <name>beta-D-fructose 1,6-bisphosphate</name>
        <dbReference type="ChEBI" id="CHEBI:32966"/>
        <note>allosteric activator</note>
    </ligand>
</feature>
<dbReference type="Pfam" id="PF00056">
    <property type="entry name" value="Ldh_1_N"/>
    <property type="match status" value="1"/>
</dbReference>
<keyword evidence="5 7" id="KW-0520">NAD</keyword>
<dbReference type="PANTHER" id="PTHR43128:SF16">
    <property type="entry name" value="L-LACTATE DEHYDROGENASE"/>
    <property type="match status" value="1"/>
</dbReference>
<keyword evidence="7" id="KW-0021">Allosteric enzyme</keyword>
<feature type="binding site" evidence="7">
    <location>
        <position position="117"/>
    </location>
    <ligand>
        <name>substrate</name>
    </ligand>
</feature>
<feature type="binding site" evidence="9">
    <location>
        <begin position="38"/>
        <end position="43"/>
    </location>
    <ligand>
        <name>NAD(+)</name>
        <dbReference type="ChEBI" id="CHEBI:57540"/>
    </ligand>
</feature>
<dbReference type="GO" id="GO:0004459">
    <property type="term" value="F:L-lactate dehydrogenase (NAD+) activity"/>
    <property type="evidence" value="ECO:0007669"/>
    <property type="project" value="UniProtKB-UniRule"/>
</dbReference>
<comment type="activity regulation">
    <text evidence="7">Allosterically activated by fructose 1,6-bisphosphate (FBP).</text>
</comment>
<dbReference type="InterPro" id="IPR018177">
    <property type="entry name" value="L-lactate_DH_AS"/>
</dbReference>
<keyword evidence="13" id="KW-1185">Reference proteome</keyword>
<feature type="binding site" evidence="7">
    <location>
        <position position="130"/>
    </location>
    <ligand>
        <name>NAD(+)</name>
        <dbReference type="ChEBI" id="CHEBI:57540"/>
    </ligand>
</feature>
<keyword evidence="4 7" id="KW-0560">Oxidoreductase</keyword>
<dbReference type="NCBIfam" id="TIGR01771">
    <property type="entry name" value="L-LDH-NAD"/>
    <property type="match status" value="1"/>
</dbReference>
<keyword evidence="7" id="KW-0963">Cytoplasm</keyword>
<evidence type="ECO:0000256" key="2">
    <source>
        <dbReference type="ARBA" id="ARBA00006054"/>
    </source>
</evidence>
<dbReference type="InterPro" id="IPR036291">
    <property type="entry name" value="NAD(P)-bd_dom_sf"/>
</dbReference>
<feature type="binding site" evidence="7">
    <location>
        <begin position="177"/>
        <end position="180"/>
    </location>
    <ligand>
        <name>substrate</name>
    </ligand>
</feature>
<dbReference type="Gene3D" id="3.90.110.10">
    <property type="entry name" value="Lactate dehydrogenase/glycoside hydrolase, family 4, C-terminal"/>
    <property type="match status" value="1"/>
</dbReference>
<evidence type="ECO:0000256" key="4">
    <source>
        <dbReference type="ARBA" id="ARBA00023002"/>
    </source>
</evidence>
<dbReference type="PROSITE" id="PS00064">
    <property type="entry name" value="L_LDH"/>
    <property type="match status" value="1"/>
</dbReference>
<dbReference type="PRINTS" id="PR00086">
    <property type="entry name" value="LLDHDRGNASE"/>
</dbReference>
<feature type="binding site" evidence="7">
    <location>
        <position position="197"/>
    </location>
    <ligand>
        <name>beta-D-fructose 1,6-bisphosphate</name>
        <dbReference type="ChEBI" id="CHEBI:32966"/>
        <note>allosteric activator</note>
    </ligand>
</feature>
<dbReference type="HAMAP" id="MF_00488">
    <property type="entry name" value="Lactate_dehydrog"/>
    <property type="match status" value="1"/>
</dbReference>
<dbReference type="RefSeq" id="WP_191828807.1">
    <property type="nucleotide sequence ID" value="NZ_JACYHB010000006.1"/>
</dbReference>
<comment type="pathway">
    <text evidence="1 7">Fermentation; pyruvate fermentation to lactate; (S)-lactate from pyruvate: step 1/1.</text>
</comment>
<dbReference type="GO" id="GO:0005737">
    <property type="term" value="C:cytoplasm"/>
    <property type="evidence" value="ECO:0007669"/>
    <property type="project" value="UniProtKB-SubCell"/>
</dbReference>
<accession>A0A927J044</accession>
<dbReference type="SUPFAM" id="SSF56327">
    <property type="entry name" value="LDH C-terminal domain-like"/>
    <property type="match status" value="1"/>
</dbReference>
<dbReference type="InterPro" id="IPR001236">
    <property type="entry name" value="Lactate/malate_DH_N"/>
</dbReference>
<comment type="similarity">
    <text evidence="2 7">Belongs to the LDH/MDH superfamily. LDH family.</text>
</comment>
<evidence type="ECO:0000256" key="9">
    <source>
        <dbReference type="PIRSR" id="PIRSR000102-3"/>
    </source>
</evidence>
<feature type="binding site" evidence="7">
    <location>
        <begin position="149"/>
        <end position="152"/>
    </location>
    <ligand>
        <name>substrate</name>
    </ligand>
</feature>
<reference evidence="12" key="2">
    <citation type="submission" date="2020-09" db="EMBL/GenBank/DDBJ databases">
        <authorList>
            <person name="Yu Y."/>
        </authorList>
    </citation>
    <scope>NUCLEOTIDE SEQUENCE</scope>
    <source>
        <strain evidence="12">KCTC 49039</strain>
    </source>
</reference>
<dbReference type="SUPFAM" id="SSF51735">
    <property type="entry name" value="NAD(P)-binding Rossmann-fold domains"/>
    <property type="match status" value="1"/>
</dbReference>
<feature type="binding site" evidence="7">
    <location>
        <position position="42"/>
    </location>
    <ligand>
        <name>NAD(+)</name>
        <dbReference type="ChEBI" id="CHEBI:57540"/>
    </ligand>
</feature>
<comment type="catalytic activity">
    <reaction evidence="6 7">
        <text>(S)-lactate + NAD(+) = pyruvate + NADH + H(+)</text>
        <dbReference type="Rhea" id="RHEA:23444"/>
        <dbReference type="ChEBI" id="CHEBI:15361"/>
        <dbReference type="ChEBI" id="CHEBI:15378"/>
        <dbReference type="ChEBI" id="CHEBI:16651"/>
        <dbReference type="ChEBI" id="CHEBI:57540"/>
        <dbReference type="ChEBI" id="CHEBI:57945"/>
        <dbReference type="EC" id="1.1.1.27"/>
    </reaction>
</comment>
<feature type="binding site" evidence="7">
    <location>
        <begin position="108"/>
        <end position="109"/>
    </location>
    <ligand>
        <name>NAD(+)</name>
        <dbReference type="ChEBI" id="CHEBI:57540"/>
    </ligand>
</feature>
<dbReference type="InterPro" id="IPR022383">
    <property type="entry name" value="Lactate/malate_DH_C"/>
</dbReference>
<evidence type="ECO:0000313" key="12">
    <source>
        <dbReference type="EMBL" id="MBD8079222.1"/>
    </source>
</evidence>
<proteinExistence type="inferred from homology"/>
<evidence type="ECO:0000256" key="8">
    <source>
        <dbReference type="PIRSR" id="PIRSR000102-1"/>
    </source>
</evidence>
<comment type="subunit">
    <text evidence="7">Homotetramer.</text>
</comment>
<dbReference type="Gene3D" id="3.40.50.720">
    <property type="entry name" value="NAD(P)-binding Rossmann-like Domain"/>
    <property type="match status" value="1"/>
</dbReference>
<dbReference type="EMBL" id="JACYHB010000006">
    <property type="protein sequence ID" value="MBD8079222.1"/>
    <property type="molecule type" value="Genomic_DNA"/>
</dbReference>
<comment type="caution">
    <text evidence="7">Lacks conserved residue(s) required for the propagation of feature annotation.</text>
</comment>
<dbReference type="Proteomes" id="UP000610846">
    <property type="component" value="Unassembled WGS sequence"/>
</dbReference>
<dbReference type="PANTHER" id="PTHR43128">
    <property type="entry name" value="L-2-HYDROXYCARBOXYLATE DEHYDROGENASE (NAD(P)(+))"/>
    <property type="match status" value="1"/>
</dbReference>
<sequence>MTEAGTTVATGNRAELDDTAAGQGRFGGRRTTKLAIVGAGAVGSTLAYAALMRGAAHTVAMLDVNRSKVEAEVLDLQHGIQFMPMARVVGSDDVAVCADADVVVVTAGAKQKPGQTRLDLAEGTIGLVRSILPGLVEVAPDAIYVMVTNPVDIVTYAALKVSGLPSNQLFGSGTVLDSSRLRFLVAQHCGVAVQNVHAYIAGEHGDSEIPLWSSATVGGAPLLDWSGLAGQPPLTAQVRADIAREVVQSAYRIIAGKGATNYAVGLAGTRIIEAVLGDEHRVLPVSSLIQGAYGIDDVCLSLPSLVDRRGCSERVEVPLDEEELAGLRASADSLRSIARRFGL</sequence>
<comment type="caution">
    <text evidence="12">The sequence shown here is derived from an EMBL/GenBank/DDBJ whole genome shotgun (WGS) entry which is preliminary data.</text>
</comment>
<protein>
    <recommendedName>
        <fullName evidence="3 7">L-lactate dehydrogenase</fullName>
        <shortName evidence="7">L-LDH</shortName>
        <ecNumber evidence="3 7">1.1.1.27</ecNumber>
    </recommendedName>
</protein>
<evidence type="ECO:0000259" key="11">
    <source>
        <dbReference type="Pfam" id="PF02866"/>
    </source>
</evidence>
<evidence type="ECO:0000259" key="10">
    <source>
        <dbReference type="Pfam" id="PF00056"/>
    </source>
</evidence>
<feature type="binding site" evidence="7">
    <location>
        <position position="172"/>
    </location>
    <ligand>
        <name>NAD(+)</name>
        <dbReference type="ChEBI" id="CHEBI:57540"/>
    </ligand>
</feature>
<dbReference type="EC" id="1.1.1.27" evidence="3 7"/>
<organism evidence="12 13">
    <name type="scientific">Cellulosimicrobium arenosum</name>
    <dbReference type="NCBI Taxonomy" id="2708133"/>
    <lineage>
        <taxon>Bacteria</taxon>
        <taxon>Bacillati</taxon>
        <taxon>Actinomycetota</taxon>
        <taxon>Actinomycetes</taxon>
        <taxon>Micrococcales</taxon>
        <taxon>Promicromonosporaceae</taxon>
        <taxon>Cellulosimicrobium</taxon>
    </lineage>
</organism>
<evidence type="ECO:0000256" key="7">
    <source>
        <dbReference type="HAMAP-Rule" id="MF_00488"/>
    </source>
</evidence>
<name>A0A927J044_9MICO</name>
<dbReference type="AlphaFoldDB" id="A0A927J044"/>
<dbReference type="GO" id="GO:0006089">
    <property type="term" value="P:lactate metabolic process"/>
    <property type="evidence" value="ECO:0007669"/>
    <property type="project" value="TreeGrafter"/>
</dbReference>
<dbReference type="GO" id="GO:0006096">
    <property type="term" value="P:glycolytic process"/>
    <property type="evidence" value="ECO:0007669"/>
    <property type="project" value="UniProtKB-UniRule"/>
</dbReference>
<evidence type="ECO:0000256" key="3">
    <source>
        <dbReference type="ARBA" id="ARBA00012967"/>
    </source>
</evidence>
<dbReference type="Pfam" id="PF02866">
    <property type="entry name" value="Ldh_1_C"/>
    <property type="match status" value="1"/>
</dbReference>
<dbReference type="PIRSF" id="PIRSF000102">
    <property type="entry name" value="Lac_mal_DH"/>
    <property type="match status" value="1"/>
</dbReference>
<dbReference type="InterPro" id="IPR001557">
    <property type="entry name" value="L-lactate/malate_DH"/>
</dbReference>